<gene>
    <name evidence="1" type="ORF">H6G06_07295</name>
</gene>
<dbReference type="Gene3D" id="1.20.120.330">
    <property type="entry name" value="Nucleotidyltransferases domain 2"/>
    <property type="match status" value="1"/>
</dbReference>
<keyword evidence="2" id="KW-1185">Reference proteome</keyword>
<dbReference type="EMBL" id="JACJQU010000003">
    <property type="protein sequence ID" value="MBD2293296.1"/>
    <property type="molecule type" value="Genomic_DNA"/>
</dbReference>
<accession>A0A926WEV8</accession>
<dbReference type="RefSeq" id="WP_190558586.1">
    <property type="nucleotide sequence ID" value="NZ_JACJQU010000003.1"/>
</dbReference>
<dbReference type="AlphaFoldDB" id="A0A926WEV8"/>
<evidence type="ECO:0008006" key="3">
    <source>
        <dbReference type="Google" id="ProtNLM"/>
    </source>
</evidence>
<dbReference type="Proteomes" id="UP000662185">
    <property type="component" value="Unassembled WGS sequence"/>
</dbReference>
<reference evidence="2" key="1">
    <citation type="journal article" date="2020" name="ISME J.">
        <title>Comparative genomics reveals insights into cyanobacterial evolution and habitat adaptation.</title>
        <authorList>
            <person name="Chen M.Y."/>
            <person name="Teng W.K."/>
            <person name="Zhao L."/>
            <person name="Hu C.X."/>
            <person name="Zhou Y.K."/>
            <person name="Han B.P."/>
            <person name="Song L.R."/>
            <person name="Shu W.S."/>
        </authorList>
    </citation>
    <scope>NUCLEOTIDE SEQUENCE [LARGE SCALE GENOMIC DNA]</scope>
    <source>
        <strain evidence="2">FACHB-251</strain>
    </source>
</reference>
<comment type="caution">
    <text evidence="1">The sequence shown here is derived from an EMBL/GenBank/DDBJ whole genome shotgun (WGS) entry which is preliminary data.</text>
</comment>
<sequence>MNQDEIDAKIAQVVANIDRRLSGENISVFDRVDIVKREICHALNININIDPFNLDPNTMLLLMSIDIWYEKNYKIKINVNNFIQEKPFLLQGDIYYICVDKITGEYYNINNHTNLPEVIVKDLTEQEHKFLREEFKRAKIQWAAIENLQSVICQRDERRKSENDFIGLQENSFCLAAETINFLSLAIEDLNLAILTLKNTSSSNYQFIIFPLSQAIEKLLKACVISENLMLGEEIQKLVRKLSYKPYGHDLLYIVQDSNYRQALPFPENIESEIQKYSFFHNNAKSRYDIMTVSSEQAVGMIDAALNIFQLISEKLYSPLWEVLWEVMYGHEYSSEISEYYDQLEDDNCDFD</sequence>
<evidence type="ECO:0000313" key="1">
    <source>
        <dbReference type="EMBL" id="MBD2293296.1"/>
    </source>
</evidence>
<evidence type="ECO:0000313" key="2">
    <source>
        <dbReference type="Proteomes" id="UP000662185"/>
    </source>
</evidence>
<name>A0A926WEV8_9NOST</name>
<protein>
    <recommendedName>
        <fullName evidence="3">HEPN domain-containing protein</fullName>
    </recommendedName>
</protein>
<proteinExistence type="predicted"/>
<organism evidence="1 2">
    <name type="scientific">Anabaena sphaerica FACHB-251</name>
    <dbReference type="NCBI Taxonomy" id="2692883"/>
    <lineage>
        <taxon>Bacteria</taxon>
        <taxon>Bacillati</taxon>
        <taxon>Cyanobacteriota</taxon>
        <taxon>Cyanophyceae</taxon>
        <taxon>Nostocales</taxon>
        <taxon>Nostocaceae</taxon>
        <taxon>Anabaena</taxon>
    </lineage>
</organism>